<dbReference type="EMBL" id="JAPYKO010000060">
    <property type="protein sequence ID" value="MEI9407027.1"/>
    <property type="molecule type" value="Genomic_DNA"/>
</dbReference>
<dbReference type="Gene3D" id="2.30.30.40">
    <property type="entry name" value="SH3 Domains"/>
    <property type="match status" value="1"/>
</dbReference>
<evidence type="ECO:0000256" key="1">
    <source>
        <dbReference type="SAM" id="MobiDB-lite"/>
    </source>
</evidence>
<comment type="caution">
    <text evidence="5">The sequence shown here is derived from an EMBL/GenBank/DDBJ whole genome shotgun (WGS) entry which is preliminary data.</text>
</comment>
<dbReference type="RefSeq" id="WP_337097682.1">
    <property type="nucleotide sequence ID" value="NZ_JAPYKO010000060.1"/>
</dbReference>
<evidence type="ECO:0000259" key="3">
    <source>
        <dbReference type="Pfam" id="PF08239"/>
    </source>
</evidence>
<evidence type="ECO:0000256" key="2">
    <source>
        <dbReference type="SAM" id="Phobius"/>
    </source>
</evidence>
<feature type="region of interest" description="Disordered" evidence="1">
    <location>
        <begin position="123"/>
        <end position="201"/>
    </location>
</feature>
<dbReference type="Pfam" id="PF14020">
    <property type="entry name" value="DUF4236"/>
    <property type="match status" value="1"/>
</dbReference>
<keyword evidence="6" id="KW-1185">Reference proteome</keyword>
<feature type="domain" description="SH3b" evidence="3">
    <location>
        <begin position="210"/>
        <end position="260"/>
    </location>
</feature>
<dbReference type="InterPro" id="IPR025330">
    <property type="entry name" value="DUF4236"/>
</dbReference>
<feature type="transmembrane region" description="Helical" evidence="2">
    <location>
        <begin position="89"/>
        <end position="107"/>
    </location>
</feature>
<evidence type="ECO:0000259" key="4">
    <source>
        <dbReference type="Pfam" id="PF14020"/>
    </source>
</evidence>
<feature type="transmembrane region" description="Helical" evidence="2">
    <location>
        <begin position="64"/>
        <end position="83"/>
    </location>
</feature>
<dbReference type="InterPro" id="IPR003646">
    <property type="entry name" value="SH3-like_bac-type"/>
</dbReference>
<organism evidence="5 6">
    <name type="scientific">Mesorhizobium argentiipisi</name>
    <dbReference type="NCBI Taxonomy" id="3015175"/>
    <lineage>
        <taxon>Bacteria</taxon>
        <taxon>Pseudomonadati</taxon>
        <taxon>Pseudomonadota</taxon>
        <taxon>Alphaproteobacteria</taxon>
        <taxon>Hyphomicrobiales</taxon>
        <taxon>Phyllobacteriaceae</taxon>
        <taxon>Mesorhizobium</taxon>
    </lineage>
</organism>
<reference evidence="5 6" key="1">
    <citation type="submission" date="2022-12" db="EMBL/GenBank/DDBJ databases">
        <authorList>
            <person name="Muema E."/>
        </authorList>
    </citation>
    <scope>NUCLEOTIDE SEQUENCE [LARGE SCALE GENOMIC DNA]</scope>
    <source>
        <strain evidence="6">1330</strain>
    </source>
</reference>
<feature type="domain" description="DUF4236" evidence="4">
    <location>
        <begin position="3"/>
        <end position="56"/>
    </location>
</feature>
<keyword evidence="2" id="KW-0472">Membrane</keyword>
<dbReference type="Proteomes" id="UP001366503">
    <property type="component" value="Unassembled WGS sequence"/>
</dbReference>
<sequence length="267" mass="27582">MGFRYRKSLRLIPGVRLNVTGKGLSSASFGKPGSTLNMGRGGIQSTVGLPGSGMSYASKRSGRSALFLGLFIAALVALIYHAARGSRAAQVLLVAVGVVGVGAALMAQNSDTKSGAAPSLTLAPRTVRQEPGQTQPLPPASRDISPSSLPPFVEKAKAPVQQDAPVGDGWPASAGDQKPPSTSFGTDLGSSAAVEQPQSEQFSTAVVTRTANIRSDPSMGGTVVRQVPAGTALTVVEINGRWARVSKDKVTFGWINRSLLAAQPSYQ</sequence>
<protein>
    <submittedName>
        <fullName evidence="5">DUF4236 domain-containing protein</fullName>
    </submittedName>
</protein>
<keyword evidence="2" id="KW-1133">Transmembrane helix</keyword>
<dbReference type="Pfam" id="PF08239">
    <property type="entry name" value="SH3_3"/>
    <property type="match status" value="1"/>
</dbReference>
<keyword evidence="2" id="KW-0812">Transmembrane</keyword>
<proteinExistence type="predicted"/>
<evidence type="ECO:0000313" key="6">
    <source>
        <dbReference type="Proteomes" id="UP001366503"/>
    </source>
</evidence>
<name>A0ABU8KNE0_9HYPH</name>
<gene>
    <name evidence="5" type="ORF">O7A05_33530</name>
</gene>
<accession>A0ABU8KNE0</accession>
<evidence type="ECO:0000313" key="5">
    <source>
        <dbReference type="EMBL" id="MEI9407027.1"/>
    </source>
</evidence>
<feature type="compositionally biased region" description="Polar residues" evidence="1">
    <location>
        <begin position="179"/>
        <end position="189"/>
    </location>
</feature>